<sequence length="112" mass="11957">MRSVAADIAPAHTYPLGGRKVLHVVPIQVCPCLHSVRESIVDGIELWSGGCSRGGPNWRMARFSGSDTKCGEWRGGERDVEVESGVVELRSLESGLAATRGLESGVVGLRNL</sequence>
<comment type="caution">
    <text evidence="1">The sequence shown here is derived from an EMBL/GenBank/DDBJ whole genome shotgun (WGS) entry which is preliminary data.</text>
</comment>
<dbReference type="Proteomes" id="UP001286313">
    <property type="component" value="Unassembled WGS sequence"/>
</dbReference>
<evidence type="ECO:0000313" key="1">
    <source>
        <dbReference type="EMBL" id="KAK3890478.1"/>
    </source>
</evidence>
<reference evidence="1" key="1">
    <citation type="submission" date="2023-10" db="EMBL/GenBank/DDBJ databases">
        <title>Genome assemblies of two species of porcelain crab, Petrolisthes cinctipes and Petrolisthes manimaculis (Anomura: Porcellanidae).</title>
        <authorList>
            <person name="Angst P."/>
        </authorList>
    </citation>
    <scope>NUCLEOTIDE SEQUENCE</scope>
    <source>
        <strain evidence="1">PB745_01</strain>
        <tissue evidence="1">Gill</tissue>
    </source>
</reference>
<proteinExistence type="predicted"/>
<evidence type="ECO:0000313" key="2">
    <source>
        <dbReference type="Proteomes" id="UP001286313"/>
    </source>
</evidence>
<dbReference type="EMBL" id="JAWQEG010000415">
    <property type="protein sequence ID" value="KAK3890478.1"/>
    <property type="molecule type" value="Genomic_DNA"/>
</dbReference>
<accession>A0AAE1GJ34</accession>
<name>A0AAE1GJ34_PETCI</name>
<gene>
    <name evidence="1" type="ORF">Pcinc_005558</name>
</gene>
<keyword evidence="2" id="KW-1185">Reference proteome</keyword>
<protein>
    <submittedName>
        <fullName evidence="1">Uncharacterized protein</fullName>
    </submittedName>
</protein>
<organism evidence="1 2">
    <name type="scientific">Petrolisthes cinctipes</name>
    <name type="common">Flat porcelain crab</name>
    <dbReference type="NCBI Taxonomy" id="88211"/>
    <lineage>
        <taxon>Eukaryota</taxon>
        <taxon>Metazoa</taxon>
        <taxon>Ecdysozoa</taxon>
        <taxon>Arthropoda</taxon>
        <taxon>Crustacea</taxon>
        <taxon>Multicrustacea</taxon>
        <taxon>Malacostraca</taxon>
        <taxon>Eumalacostraca</taxon>
        <taxon>Eucarida</taxon>
        <taxon>Decapoda</taxon>
        <taxon>Pleocyemata</taxon>
        <taxon>Anomura</taxon>
        <taxon>Galatheoidea</taxon>
        <taxon>Porcellanidae</taxon>
        <taxon>Petrolisthes</taxon>
    </lineage>
</organism>
<dbReference type="AlphaFoldDB" id="A0AAE1GJ34"/>